<gene>
    <name evidence="1" type="ORF">DFJ69_0042</name>
</gene>
<accession>A0A3D9SQ45</accession>
<dbReference type="InterPro" id="IPR007263">
    <property type="entry name" value="DCC1-like"/>
</dbReference>
<dbReference type="AlphaFoldDB" id="A0A3D9SQ45"/>
<evidence type="ECO:0000313" key="2">
    <source>
        <dbReference type="Proteomes" id="UP000256661"/>
    </source>
</evidence>
<dbReference type="EMBL" id="QTTT01000001">
    <property type="protein sequence ID" value="REE94694.1"/>
    <property type="molecule type" value="Genomic_DNA"/>
</dbReference>
<sequence>MGAVLIYDGDCGFCSACVRWIERRIPTTARIVPFQFADLDALGVDAERAAHEVVWVDPDGRLHGGAQAVAGLLMDAGGPWRPLGAILRIPPFRWAAHGVYRLIADNRYRLPGGTPTCALPPADRPGA</sequence>
<protein>
    <submittedName>
        <fullName evidence="1">Putative DCC family thiol-disulfide oxidoreductase YuxK</fullName>
    </submittedName>
</protein>
<proteinExistence type="predicted"/>
<keyword evidence="2" id="KW-1185">Reference proteome</keyword>
<comment type="caution">
    <text evidence="1">The sequence shown here is derived from an EMBL/GenBank/DDBJ whole genome shotgun (WGS) entry which is preliminary data.</text>
</comment>
<dbReference type="RefSeq" id="WP_116020605.1">
    <property type="nucleotide sequence ID" value="NZ_QTTT01000001.1"/>
</dbReference>
<dbReference type="Proteomes" id="UP000256661">
    <property type="component" value="Unassembled WGS sequence"/>
</dbReference>
<evidence type="ECO:0000313" key="1">
    <source>
        <dbReference type="EMBL" id="REE94694.1"/>
    </source>
</evidence>
<dbReference type="Pfam" id="PF04134">
    <property type="entry name" value="DCC1-like"/>
    <property type="match status" value="1"/>
</dbReference>
<name>A0A3D9SQ45_9ACTN</name>
<reference evidence="1 2" key="1">
    <citation type="submission" date="2018-08" db="EMBL/GenBank/DDBJ databases">
        <title>Sequencing the genomes of 1000 actinobacteria strains.</title>
        <authorList>
            <person name="Klenk H.-P."/>
        </authorList>
    </citation>
    <scope>NUCLEOTIDE SEQUENCE [LARGE SCALE GENOMIC DNA]</scope>
    <source>
        <strain evidence="1 2">DSM 43927</strain>
    </source>
</reference>
<organism evidence="1 2">
    <name type="scientific">Thermomonospora umbrina</name>
    <dbReference type="NCBI Taxonomy" id="111806"/>
    <lineage>
        <taxon>Bacteria</taxon>
        <taxon>Bacillati</taxon>
        <taxon>Actinomycetota</taxon>
        <taxon>Actinomycetes</taxon>
        <taxon>Streptosporangiales</taxon>
        <taxon>Thermomonosporaceae</taxon>
        <taxon>Thermomonospora</taxon>
    </lineage>
</organism>
<dbReference type="OrthoDB" id="9813713at2"/>
<dbReference type="GO" id="GO:0015035">
    <property type="term" value="F:protein-disulfide reductase activity"/>
    <property type="evidence" value="ECO:0007669"/>
    <property type="project" value="InterPro"/>
</dbReference>